<dbReference type="InterPro" id="IPR005467">
    <property type="entry name" value="His_kinase_dom"/>
</dbReference>
<feature type="transmembrane region" description="Helical" evidence="6">
    <location>
        <begin position="67"/>
        <end position="87"/>
    </location>
</feature>
<dbReference type="Pfam" id="PF00989">
    <property type="entry name" value="PAS"/>
    <property type="match status" value="1"/>
</dbReference>
<comment type="catalytic activity">
    <reaction evidence="1">
        <text>ATP + protein L-histidine = ADP + protein N-phospho-L-histidine.</text>
        <dbReference type="EC" id="2.7.13.3"/>
    </reaction>
</comment>
<dbReference type="Gene3D" id="1.10.287.130">
    <property type="match status" value="1"/>
</dbReference>
<keyword evidence="4" id="KW-0808">Transferase</keyword>
<evidence type="ECO:0000256" key="5">
    <source>
        <dbReference type="ARBA" id="ARBA00022777"/>
    </source>
</evidence>
<dbReference type="Pfam" id="PF02518">
    <property type="entry name" value="HATPase_c"/>
    <property type="match status" value="1"/>
</dbReference>
<evidence type="ECO:0000313" key="9">
    <source>
        <dbReference type="EMBL" id="MBG9377723.1"/>
    </source>
</evidence>
<dbReference type="PROSITE" id="PS50109">
    <property type="entry name" value="HIS_KIN"/>
    <property type="match status" value="1"/>
</dbReference>
<keyword evidence="6" id="KW-0812">Transmembrane</keyword>
<dbReference type="GO" id="GO:0000155">
    <property type="term" value="F:phosphorelay sensor kinase activity"/>
    <property type="evidence" value="ECO:0007669"/>
    <property type="project" value="InterPro"/>
</dbReference>
<dbReference type="InterPro" id="IPR036890">
    <property type="entry name" value="HATPase_C_sf"/>
</dbReference>
<evidence type="ECO:0000259" key="7">
    <source>
        <dbReference type="PROSITE" id="PS50109"/>
    </source>
</evidence>
<dbReference type="InterPro" id="IPR013656">
    <property type="entry name" value="PAS_4"/>
</dbReference>
<dbReference type="PANTHER" id="PTHR43304:SF1">
    <property type="entry name" value="PAC DOMAIN-CONTAINING PROTEIN"/>
    <property type="match status" value="1"/>
</dbReference>
<keyword evidence="10" id="KW-1185">Reference proteome</keyword>
<dbReference type="EC" id="2.7.13.3" evidence="2"/>
<dbReference type="CDD" id="cd00130">
    <property type="entry name" value="PAS"/>
    <property type="match status" value="3"/>
</dbReference>
<dbReference type="PANTHER" id="PTHR43304">
    <property type="entry name" value="PHYTOCHROME-LIKE PROTEIN CPH1"/>
    <property type="match status" value="1"/>
</dbReference>
<feature type="domain" description="Histidine kinase" evidence="7">
    <location>
        <begin position="629"/>
        <end position="841"/>
    </location>
</feature>
<evidence type="ECO:0000256" key="1">
    <source>
        <dbReference type="ARBA" id="ARBA00000085"/>
    </source>
</evidence>
<dbReference type="Gene3D" id="3.30.565.10">
    <property type="entry name" value="Histidine kinase-like ATPase, C-terminal domain"/>
    <property type="match status" value="1"/>
</dbReference>
<evidence type="ECO:0000313" key="10">
    <source>
        <dbReference type="Proteomes" id="UP000628448"/>
    </source>
</evidence>
<dbReference type="GO" id="GO:0006355">
    <property type="term" value="P:regulation of DNA-templated transcription"/>
    <property type="evidence" value="ECO:0007669"/>
    <property type="project" value="InterPro"/>
</dbReference>
<name>A0A931E9M4_9BACT</name>
<keyword evidence="6" id="KW-0472">Membrane</keyword>
<dbReference type="SUPFAM" id="SSF55785">
    <property type="entry name" value="PYP-like sensor domain (PAS domain)"/>
    <property type="match status" value="3"/>
</dbReference>
<dbReference type="InterPro" id="IPR052162">
    <property type="entry name" value="Sensor_kinase/Photoreceptor"/>
</dbReference>
<dbReference type="InterPro" id="IPR035965">
    <property type="entry name" value="PAS-like_dom_sf"/>
</dbReference>
<sequence>MNRAWQQVMPFIQMPASQKILSSIKNYRDGKKCAERTFSFCIALLAMLAAGCAALLLIYAWQHAGPVTTPFIICTAAMLCMVAALMFTCTRGRSLYTLLLHDAAVNTDRLNDRFHSLFDSIPASLVLVNNEGTIECVNKNWKLFADNNGFSSEHYGVGQNYFAAAGSDSKLVKSLQKMAEGRQDRFSMIYPCHTAGKKRWFRLIAARAQPLQQPGLLLMHIDITDLYTAHDNVQRTQHNLQQIIDLVPHLIFARDSEGNFNFVNKRFAELYGYDSPQKLIHKNIADCAPHATEAQKFLSEDATVMLSGQPGIFPEDIFTDKNGDTHIFHTTKVCYTPADTLKKGILGVAIEITAQKITETALIKAEANYREIFEKANQGIFILDINTGALINANKRACEITGFTHDELLNASPAAIALISPCALQAGIQHDEAASCAERHHTQEWQLTTKGHQKIWVEVSCTIATIAGVKRIISFFHETDDRKRTALALKQSEAELRSLFAAMTDLVVVLAANGDCLSIAPTGYFESMHNQANFTGQNLAAFLPHDEAAKILNCVKAAIEQQQPVSFEYRLSGEDAETWMEASISPLSDSTVFWVSRNITERKLAQLEHCRITQDLVQKIKDLEQFAYIVSHNLRAPVANILGITNALHAMQLSAEKRERLKADQLTCVKKLDDVIKDLNYILQLKSEVTERKETVRFAQLVTSVQQCIDYLVRKENVVFITDFSKAGEIRTFKSYLYSIFFNLISNSIKYRQPHIKPVIEISTENTGNKTKIIFKDNGLGIDLSRHQQQVFGLYKRFHTHTDGKGVGLYMTKTQVETLGGKISIASSVNQGTAFTIEFDN</sequence>
<dbReference type="InterPro" id="IPR004358">
    <property type="entry name" value="Sig_transdc_His_kin-like_C"/>
</dbReference>
<evidence type="ECO:0000256" key="4">
    <source>
        <dbReference type="ARBA" id="ARBA00022679"/>
    </source>
</evidence>
<evidence type="ECO:0000259" key="8">
    <source>
        <dbReference type="PROSITE" id="PS50112"/>
    </source>
</evidence>
<protein>
    <recommendedName>
        <fullName evidence="2">histidine kinase</fullName>
        <ecNumber evidence="2">2.7.13.3</ecNumber>
    </recommendedName>
</protein>
<dbReference type="PRINTS" id="PR00344">
    <property type="entry name" value="BCTRLSENSOR"/>
</dbReference>
<dbReference type="CDD" id="cd00082">
    <property type="entry name" value="HisKA"/>
    <property type="match status" value="1"/>
</dbReference>
<dbReference type="InterPro" id="IPR000014">
    <property type="entry name" value="PAS"/>
</dbReference>
<keyword evidence="3" id="KW-0597">Phosphoprotein</keyword>
<feature type="domain" description="PAS" evidence="8">
    <location>
        <begin position="236"/>
        <end position="277"/>
    </location>
</feature>
<reference evidence="9" key="1">
    <citation type="submission" date="2020-11" db="EMBL/GenBank/DDBJ databases">
        <title>Bacterial whole genome sequence for Panacibacter sp. DH6.</title>
        <authorList>
            <person name="Le V."/>
            <person name="Ko S."/>
            <person name="Ahn C.-Y."/>
            <person name="Oh H.-M."/>
        </authorList>
    </citation>
    <scope>NUCLEOTIDE SEQUENCE</scope>
    <source>
        <strain evidence="9">DH6</strain>
    </source>
</reference>
<dbReference type="Gene3D" id="3.30.450.20">
    <property type="entry name" value="PAS domain"/>
    <property type="match status" value="4"/>
</dbReference>
<dbReference type="RefSeq" id="WP_196991793.1">
    <property type="nucleotide sequence ID" value="NZ_JADWYR010000002.1"/>
</dbReference>
<dbReference type="Pfam" id="PF08448">
    <property type="entry name" value="PAS_4"/>
    <property type="match status" value="1"/>
</dbReference>
<keyword evidence="5" id="KW-0418">Kinase</keyword>
<dbReference type="InterPro" id="IPR003661">
    <property type="entry name" value="HisK_dim/P_dom"/>
</dbReference>
<dbReference type="Pfam" id="PF13426">
    <property type="entry name" value="PAS_9"/>
    <property type="match status" value="1"/>
</dbReference>
<dbReference type="PROSITE" id="PS50112">
    <property type="entry name" value="PAS"/>
    <property type="match status" value="2"/>
</dbReference>
<accession>A0A931E9M4</accession>
<dbReference type="InterPro" id="IPR013767">
    <property type="entry name" value="PAS_fold"/>
</dbReference>
<dbReference type="EMBL" id="JADWYR010000002">
    <property type="protein sequence ID" value="MBG9377723.1"/>
    <property type="molecule type" value="Genomic_DNA"/>
</dbReference>
<evidence type="ECO:0000256" key="2">
    <source>
        <dbReference type="ARBA" id="ARBA00012438"/>
    </source>
</evidence>
<dbReference type="InterPro" id="IPR036097">
    <property type="entry name" value="HisK_dim/P_sf"/>
</dbReference>
<comment type="caution">
    <text evidence="9">The sequence shown here is derived from an EMBL/GenBank/DDBJ whole genome shotgun (WGS) entry which is preliminary data.</text>
</comment>
<dbReference type="SUPFAM" id="SSF47384">
    <property type="entry name" value="Homodimeric domain of signal transducing histidine kinase"/>
    <property type="match status" value="1"/>
</dbReference>
<gene>
    <name evidence="9" type="ORF">I5907_15890</name>
</gene>
<dbReference type="NCBIfam" id="TIGR00229">
    <property type="entry name" value="sensory_box"/>
    <property type="match status" value="4"/>
</dbReference>
<dbReference type="AlphaFoldDB" id="A0A931E9M4"/>
<evidence type="ECO:0000256" key="3">
    <source>
        <dbReference type="ARBA" id="ARBA00022553"/>
    </source>
</evidence>
<proteinExistence type="predicted"/>
<organism evidence="9 10">
    <name type="scientific">Panacibacter microcysteis</name>
    <dbReference type="NCBI Taxonomy" id="2793269"/>
    <lineage>
        <taxon>Bacteria</taxon>
        <taxon>Pseudomonadati</taxon>
        <taxon>Bacteroidota</taxon>
        <taxon>Chitinophagia</taxon>
        <taxon>Chitinophagales</taxon>
        <taxon>Chitinophagaceae</taxon>
        <taxon>Panacibacter</taxon>
    </lineage>
</organism>
<dbReference type="SMART" id="SM00091">
    <property type="entry name" value="PAS"/>
    <property type="match status" value="4"/>
</dbReference>
<dbReference type="SMART" id="SM00387">
    <property type="entry name" value="HATPase_c"/>
    <property type="match status" value="1"/>
</dbReference>
<dbReference type="InterPro" id="IPR003594">
    <property type="entry name" value="HATPase_dom"/>
</dbReference>
<dbReference type="SUPFAM" id="SSF55874">
    <property type="entry name" value="ATPase domain of HSP90 chaperone/DNA topoisomerase II/histidine kinase"/>
    <property type="match status" value="1"/>
</dbReference>
<keyword evidence="6" id="KW-1133">Transmembrane helix</keyword>
<dbReference type="Proteomes" id="UP000628448">
    <property type="component" value="Unassembled WGS sequence"/>
</dbReference>
<feature type="transmembrane region" description="Helical" evidence="6">
    <location>
        <begin position="38"/>
        <end position="61"/>
    </location>
</feature>
<feature type="domain" description="PAS" evidence="8">
    <location>
        <begin position="365"/>
        <end position="421"/>
    </location>
</feature>
<evidence type="ECO:0000256" key="6">
    <source>
        <dbReference type="SAM" id="Phobius"/>
    </source>
</evidence>